<accession>A0A151GJ17</accession>
<feature type="chain" id="PRO_5007580613" description="Infection structure specific protein" evidence="2">
    <location>
        <begin position="21"/>
        <end position="239"/>
    </location>
</feature>
<dbReference type="RefSeq" id="XP_040656421.1">
    <property type="nucleotide sequence ID" value="XM_040801388.1"/>
</dbReference>
<dbReference type="AlphaFoldDB" id="A0A151GJ17"/>
<feature type="region of interest" description="Disordered" evidence="1">
    <location>
        <begin position="179"/>
        <end position="211"/>
    </location>
</feature>
<proteinExistence type="predicted"/>
<gene>
    <name evidence="3" type="ORF">DCS_04076</name>
</gene>
<evidence type="ECO:0000256" key="1">
    <source>
        <dbReference type="SAM" id="MobiDB-lite"/>
    </source>
</evidence>
<feature type="signal peptide" evidence="2">
    <location>
        <begin position="1"/>
        <end position="20"/>
    </location>
</feature>
<evidence type="ECO:0000313" key="4">
    <source>
        <dbReference type="Proteomes" id="UP000076580"/>
    </source>
</evidence>
<keyword evidence="4" id="KW-1185">Reference proteome</keyword>
<protein>
    <recommendedName>
        <fullName evidence="5">Infection structure specific protein</fullName>
    </recommendedName>
</protein>
<dbReference type="Proteomes" id="UP000076580">
    <property type="component" value="Chromosome 02"/>
</dbReference>
<dbReference type="InParanoid" id="A0A151GJ17"/>
<dbReference type="STRING" id="98403.A0A151GJ17"/>
<name>A0A151GJ17_DRECN</name>
<dbReference type="OrthoDB" id="4960012at2759"/>
<evidence type="ECO:0000313" key="3">
    <source>
        <dbReference type="EMBL" id="KYK57069.1"/>
    </source>
</evidence>
<dbReference type="EMBL" id="LAYC01000002">
    <property type="protein sequence ID" value="KYK57069.1"/>
    <property type="molecule type" value="Genomic_DNA"/>
</dbReference>
<evidence type="ECO:0008006" key="5">
    <source>
        <dbReference type="Google" id="ProtNLM"/>
    </source>
</evidence>
<feature type="compositionally biased region" description="Low complexity" evidence="1">
    <location>
        <begin position="199"/>
        <end position="211"/>
    </location>
</feature>
<comment type="caution">
    <text evidence="3">The sequence shown here is derived from an EMBL/GenBank/DDBJ whole genome shotgun (WGS) entry which is preliminary data.</text>
</comment>
<evidence type="ECO:0000256" key="2">
    <source>
        <dbReference type="SAM" id="SignalP"/>
    </source>
</evidence>
<organism evidence="3 4">
    <name type="scientific">Drechmeria coniospora</name>
    <name type="common">Nematophagous fungus</name>
    <name type="synonym">Meria coniospora</name>
    <dbReference type="NCBI Taxonomy" id="98403"/>
    <lineage>
        <taxon>Eukaryota</taxon>
        <taxon>Fungi</taxon>
        <taxon>Dikarya</taxon>
        <taxon>Ascomycota</taxon>
        <taxon>Pezizomycotina</taxon>
        <taxon>Sordariomycetes</taxon>
        <taxon>Hypocreomycetidae</taxon>
        <taxon>Hypocreales</taxon>
        <taxon>Ophiocordycipitaceae</taxon>
        <taxon>Drechmeria</taxon>
    </lineage>
</organism>
<keyword evidence="2" id="KW-0732">Signal</keyword>
<sequence>MLGSTALGFVAFGLAPFALAQEPPAVGLGIGLGMPPPTPTPTPSPRLDDVLVRRNLDSVCVSSVLAGLAMPLTSVNPNLLRWARASAAAAATAARTGAVAAPTSSCTMTAPASLSTAFTEYLSILDHYLHTIDAKAAAVSTDCGAPGQLSLSFTGICTTSITLLFVDANNMVTTTSVPPLHSPPNRIPIGPQGAATITSLPSSSHPPSASNSAAAAPAIPNLLLPVAALAAVLGPVLAL</sequence>
<reference evidence="3 4" key="1">
    <citation type="journal article" date="2016" name="Sci. Rep.">
        <title>Insights into Adaptations to a Near-Obligate Nematode Endoparasitic Lifestyle from the Finished Genome of Drechmeria coniospora.</title>
        <authorList>
            <person name="Zhang L."/>
            <person name="Zhou Z."/>
            <person name="Guo Q."/>
            <person name="Fokkens L."/>
            <person name="Miskei M."/>
            <person name="Pocsi I."/>
            <person name="Zhang W."/>
            <person name="Chen M."/>
            <person name="Wang L."/>
            <person name="Sun Y."/>
            <person name="Donzelli B.G."/>
            <person name="Gibson D.M."/>
            <person name="Nelson D.R."/>
            <person name="Luo J.G."/>
            <person name="Rep M."/>
            <person name="Liu H."/>
            <person name="Yang S."/>
            <person name="Wang J."/>
            <person name="Krasnoff S.B."/>
            <person name="Xu Y."/>
            <person name="Molnar I."/>
            <person name="Lin M."/>
        </authorList>
    </citation>
    <scope>NUCLEOTIDE SEQUENCE [LARGE SCALE GENOMIC DNA]</scope>
    <source>
        <strain evidence="3 4">ARSEF 6962</strain>
    </source>
</reference>
<dbReference type="GeneID" id="63716719"/>